<feature type="compositionally biased region" description="Basic residues" evidence="1">
    <location>
        <begin position="118"/>
        <end position="128"/>
    </location>
</feature>
<evidence type="ECO:0000256" key="1">
    <source>
        <dbReference type="SAM" id="MobiDB-lite"/>
    </source>
</evidence>
<sequence length="290" mass="32452">MISFLLCISESEEAKQFHSIEQMDFFFGSKKEGDADSGSDDEKRRRDKDRSPSHKKNSGSGDEQYEDAQPYHQHGGGDYPPREHGSHYSSGGYDKHEGRRGGGRRSDDDDDDDDGRRSRSSSKTHHSSRRDSRSPSRASNKPTFKIYCKANPNLNLSIIDGQVVLARADPSDERQHWIKDDKFGANIKDEEGHPGFSLINMATGEALKHNNGEAQPVVPARYKPDECDTTLMWSVSKVIEGEGYKAIRAVDNIHLNMDADLRDNPEDALQYGGGSFLMVELGRIRYAISS</sequence>
<gene>
    <name evidence="2" type="ORF">V6N12_024065</name>
</gene>
<reference evidence="2 3" key="1">
    <citation type="journal article" date="2024" name="G3 (Bethesda)">
        <title>Genome assembly of Hibiscus sabdariffa L. provides insights into metabolisms of medicinal natural products.</title>
        <authorList>
            <person name="Kim T."/>
        </authorList>
    </citation>
    <scope>NUCLEOTIDE SEQUENCE [LARGE SCALE GENOMIC DNA]</scope>
    <source>
        <strain evidence="2">TK-2024</strain>
        <tissue evidence="2">Old leaves</tissue>
    </source>
</reference>
<proteinExistence type="predicted"/>
<feature type="region of interest" description="Disordered" evidence="1">
    <location>
        <begin position="27"/>
        <end position="143"/>
    </location>
</feature>
<accession>A0ABR2FZQ2</accession>
<dbReference type="PANTHER" id="PTHR31257:SF2">
    <property type="entry name" value="RICIN B-LIKE LECTIN EULS3"/>
    <property type="match status" value="1"/>
</dbReference>
<dbReference type="Proteomes" id="UP001472677">
    <property type="component" value="Unassembled WGS sequence"/>
</dbReference>
<evidence type="ECO:0000313" key="3">
    <source>
        <dbReference type="Proteomes" id="UP001472677"/>
    </source>
</evidence>
<evidence type="ECO:0000313" key="2">
    <source>
        <dbReference type="EMBL" id="KAK8589672.1"/>
    </source>
</evidence>
<dbReference type="SUPFAM" id="SSF50370">
    <property type="entry name" value="Ricin B-like lectins"/>
    <property type="match status" value="1"/>
</dbReference>
<dbReference type="PANTHER" id="PTHR31257">
    <property type="entry name" value="RICIN B-LIKE LECTIN EULS3"/>
    <property type="match status" value="1"/>
</dbReference>
<protein>
    <submittedName>
        <fullName evidence="2">Uncharacterized protein</fullName>
    </submittedName>
</protein>
<dbReference type="InterPro" id="IPR035992">
    <property type="entry name" value="Ricin_B-like_lectins"/>
</dbReference>
<name>A0ABR2FZQ2_9ROSI</name>
<dbReference type="CDD" id="cd23431">
    <property type="entry name" value="beta-trefoil_Ricin_AtEULS3-like"/>
    <property type="match status" value="1"/>
</dbReference>
<keyword evidence="3" id="KW-1185">Reference proteome</keyword>
<organism evidence="2 3">
    <name type="scientific">Hibiscus sabdariffa</name>
    <name type="common">roselle</name>
    <dbReference type="NCBI Taxonomy" id="183260"/>
    <lineage>
        <taxon>Eukaryota</taxon>
        <taxon>Viridiplantae</taxon>
        <taxon>Streptophyta</taxon>
        <taxon>Embryophyta</taxon>
        <taxon>Tracheophyta</taxon>
        <taxon>Spermatophyta</taxon>
        <taxon>Magnoliopsida</taxon>
        <taxon>eudicotyledons</taxon>
        <taxon>Gunneridae</taxon>
        <taxon>Pentapetalae</taxon>
        <taxon>rosids</taxon>
        <taxon>malvids</taxon>
        <taxon>Malvales</taxon>
        <taxon>Malvaceae</taxon>
        <taxon>Malvoideae</taxon>
        <taxon>Hibiscus</taxon>
    </lineage>
</organism>
<comment type="caution">
    <text evidence="2">The sequence shown here is derived from an EMBL/GenBank/DDBJ whole genome shotgun (WGS) entry which is preliminary data.</text>
</comment>
<dbReference type="InterPro" id="IPR040249">
    <property type="entry name" value="Ricin_B-like_lectin_EULS3-like"/>
</dbReference>
<dbReference type="EMBL" id="JBBPBM010000004">
    <property type="protein sequence ID" value="KAK8589672.1"/>
    <property type="molecule type" value="Genomic_DNA"/>
</dbReference>
<feature type="compositionally biased region" description="Basic and acidic residues" evidence="1">
    <location>
        <begin position="29"/>
        <end position="52"/>
    </location>
</feature>
<feature type="compositionally biased region" description="Basic and acidic residues" evidence="1">
    <location>
        <begin position="93"/>
        <end position="107"/>
    </location>
</feature>